<keyword evidence="1" id="KW-1133">Transmembrane helix</keyword>
<keyword evidence="3" id="KW-1185">Reference proteome</keyword>
<dbReference type="Proteomes" id="UP000282106">
    <property type="component" value="Unassembled WGS sequence"/>
</dbReference>
<reference evidence="2 3" key="1">
    <citation type="submission" date="2018-10" db="EMBL/GenBank/DDBJ databases">
        <authorList>
            <person name="Chen W.-M."/>
        </authorList>
    </citation>
    <scope>NUCLEOTIDE SEQUENCE [LARGE SCALE GENOMIC DNA]</scope>
    <source>
        <strain evidence="2 3">THS-13</strain>
    </source>
</reference>
<sequence length="61" mass="6488">MTEPTQTPPDRRRKPRLPLAELLLIFGLPAAVLAAGVLTILTASRQGFTPIAETSVAPKGH</sequence>
<accession>A0A3N0VLD5</accession>
<dbReference type="AlphaFoldDB" id="A0A3N0VLD5"/>
<evidence type="ECO:0000313" key="2">
    <source>
        <dbReference type="EMBL" id="ROH93576.1"/>
    </source>
</evidence>
<keyword evidence="1" id="KW-0472">Membrane</keyword>
<evidence type="ECO:0000256" key="1">
    <source>
        <dbReference type="SAM" id="Phobius"/>
    </source>
</evidence>
<gene>
    <name evidence="2" type="ORF">ED208_03380</name>
</gene>
<keyword evidence="1" id="KW-0812">Transmembrane</keyword>
<feature type="transmembrane region" description="Helical" evidence="1">
    <location>
        <begin position="21"/>
        <end position="41"/>
    </location>
</feature>
<dbReference type="InParanoid" id="A0A3N0VLD5"/>
<dbReference type="EMBL" id="RJVO01000001">
    <property type="protein sequence ID" value="ROH93576.1"/>
    <property type="molecule type" value="Genomic_DNA"/>
</dbReference>
<evidence type="ECO:0000313" key="3">
    <source>
        <dbReference type="Proteomes" id="UP000282106"/>
    </source>
</evidence>
<name>A0A3N0VLD5_9GAMM</name>
<organism evidence="2 3">
    <name type="scientific">Stagnimonas aquatica</name>
    <dbReference type="NCBI Taxonomy" id="2689987"/>
    <lineage>
        <taxon>Bacteria</taxon>
        <taxon>Pseudomonadati</taxon>
        <taxon>Pseudomonadota</taxon>
        <taxon>Gammaproteobacteria</taxon>
        <taxon>Nevskiales</taxon>
        <taxon>Nevskiaceae</taxon>
        <taxon>Stagnimonas</taxon>
    </lineage>
</organism>
<dbReference type="RefSeq" id="WP_123210431.1">
    <property type="nucleotide sequence ID" value="NZ_RJVO01000001.1"/>
</dbReference>
<proteinExistence type="predicted"/>
<comment type="caution">
    <text evidence="2">The sequence shown here is derived from an EMBL/GenBank/DDBJ whole genome shotgun (WGS) entry which is preliminary data.</text>
</comment>
<protein>
    <submittedName>
        <fullName evidence="2">Uncharacterized protein</fullName>
    </submittedName>
</protein>